<keyword evidence="6" id="KW-1133">Transmembrane helix</keyword>
<dbReference type="AlphaFoldDB" id="A0A5B6UC24"/>
<dbReference type="PANTHER" id="PTHR18929:SF218">
    <property type="entry name" value="PROTEIN DISULFIDE-ISOMERASE 5-2"/>
    <property type="match status" value="1"/>
</dbReference>
<feature type="signal peptide" evidence="7">
    <location>
        <begin position="1"/>
        <end position="23"/>
    </location>
</feature>
<comment type="caution">
    <text evidence="9">The sequence shown here is derived from an EMBL/GenBank/DDBJ whole genome shotgun (WGS) entry which is preliminary data.</text>
</comment>
<keyword evidence="4" id="KW-0676">Redox-active center</keyword>
<sequence>MSWLSILCGLLLLLCILNPGIRSSADRLDGRVLELDDSNFDSAISSFDYILVDFYAPWCGHCKRLSPQLDEAAPILAGLNDPIAVAKLNADKFTTVALKHGPRVIVIIGYPTLKLFKHGVPVDYHGPRKAHKLVSHLKKIVAPDVSILGSDSAISDFVEAAGTYFPIYIGFGLDEMVISHLAIKYKRKAWFSVAKDFSGDAMVLYDFDKVPALVVFHPNYNQQSIFYGPFEDICFWLHKEKLSYSSCSNDADEFLGDFIKQNLIPLAVPMNHETLKLLSNDDRKIVLTIMEDEKEEKSQKLIKLLKAAASANRDLVFGYVGVKQWDEFANTFGANENTNFPKLIIWNGDEQYFTVIGYESLDEEEDQSSQISRFLEGYREGRMEKKIIKGPSFMDYMNVIGIAAVFIIVFLVVILMLIRRLSTHDDNKPRKDIYDDDDDDEGEEESSAESPESDYEVRKKED</sequence>
<reference evidence="9" key="1">
    <citation type="submission" date="2019-08" db="EMBL/GenBank/DDBJ databases">
        <authorList>
            <person name="Liu F."/>
        </authorList>
    </citation>
    <scope>NUCLEOTIDE SEQUENCE [LARGE SCALE GENOMIC DNA]</scope>
    <source>
        <strain evidence="9">PA1801</strain>
        <tissue evidence="9">Leaf</tissue>
    </source>
</reference>
<keyword evidence="6" id="KW-0812">Transmembrane</keyword>
<feature type="compositionally biased region" description="Acidic residues" evidence="5">
    <location>
        <begin position="434"/>
        <end position="454"/>
    </location>
</feature>
<dbReference type="OrthoDB" id="74910at2759"/>
<evidence type="ECO:0000313" key="9">
    <source>
        <dbReference type="EMBL" id="KAA3453692.1"/>
    </source>
</evidence>
<gene>
    <name evidence="9" type="ORF">EPI10_009702</name>
</gene>
<dbReference type="Pfam" id="PF00085">
    <property type="entry name" value="Thioredoxin"/>
    <property type="match status" value="1"/>
</dbReference>
<keyword evidence="3" id="KW-1015">Disulfide bond</keyword>
<comment type="similarity">
    <text evidence="1">Belongs to the protein disulfide isomerase family.</text>
</comment>
<evidence type="ECO:0000256" key="7">
    <source>
        <dbReference type="SAM" id="SignalP"/>
    </source>
</evidence>
<dbReference type="SUPFAM" id="SSF52833">
    <property type="entry name" value="Thioredoxin-like"/>
    <property type="match status" value="2"/>
</dbReference>
<evidence type="ECO:0000256" key="1">
    <source>
        <dbReference type="ARBA" id="ARBA00006347"/>
    </source>
</evidence>
<organism evidence="9 10">
    <name type="scientific">Gossypium australe</name>
    <dbReference type="NCBI Taxonomy" id="47621"/>
    <lineage>
        <taxon>Eukaryota</taxon>
        <taxon>Viridiplantae</taxon>
        <taxon>Streptophyta</taxon>
        <taxon>Embryophyta</taxon>
        <taxon>Tracheophyta</taxon>
        <taxon>Spermatophyta</taxon>
        <taxon>Magnoliopsida</taxon>
        <taxon>eudicotyledons</taxon>
        <taxon>Gunneridae</taxon>
        <taxon>Pentapetalae</taxon>
        <taxon>rosids</taxon>
        <taxon>malvids</taxon>
        <taxon>Malvales</taxon>
        <taxon>Malvaceae</taxon>
        <taxon>Malvoideae</taxon>
        <taxon>Gossypium</taxon>
    </lineage>
</organism>
<dbReference type="CDD" id="cd02961">
    <property type="entry name" value="PDI_a_family"/>
    <property type="match status" value="1"/>
</dbReference>
<evidence type="ECO:0000256" key="6">
    <source>
        <dbReference type="SAM" id="Phobius"/>
    </source>
</evidence>
<feature type="domain" description="Thioredoxin" evidence="8">
    <location>
        <begin position="14"/>
        <end position="142"/>
    </location>
</feature>
<keyword evidence="6" id="KW-0472">Membrane</keyword>
<accession>A0A5B6UC24</accession>
<keyword evidence="2 7" id="KW-0732">Signal</keyword>
<feature type="transmembrane region" description="Helical" evidence="6">
    <location>
        <begin position="396"/>
        <end position="418"/>
    </location>
</feature>
<dbReference type="InterPro" id="IPR017937">
    <property type="entry name" value="Thioredoxin_CS"/>
</dbReference>
<dbReference type="PROSITE" id="PS51352">
    <property type="entry name" value="THIOREDOXIN_2"/>
    <property type="match status" value="1"/>
</dbReference>
<keyword evidence="10" id="KW-1185">Reference proteome</keyword>
<dbReference type="Proteomes" id="UP000325315">
    <property type="component" value="Unassembled WGS sequence"/>
</dbReference>
<dbReference type="Pfam" id="PF13848">
    <property type="entry name" value="Thioredoxin_6"/>
    <property type="match status" value="1"/>
</dbReference>
<dbReference type="PROSITE" id="PS00194">
    <property type="entry name" value="THIOREDOXIN_1"/>
    <property type="match status" value="1"/>
</dbReference>
<dbReference type="InterPro" id="IPR036249">
    <property type="entry name" value="Thioredoxin-like_sf"/>
</dbReference>
<feature type="chain" id="PRO_5022663275" evidence="7">
    <location>
        <begin position="24"/>
        <end position="462"/>
    </location>
</feature>
<proteinExistence type="inferred from homology"/>
<dbReference type="PANTHER" id="PTHR18929">
    <property type="entry name" value="PROTEIN DISULFIDE ISOMERASE"/>
    <property type="match status" value="1"/>
</dbReference>
<dbReference type="InterPro" id="IPR013766">
    <property type="entry name" value="Thioredoxin_domain"/>
</dbReference>
<evidence type="ECO:0000259" key="8">
    <source>
        <dbReference type="PROSITE" id="PS51352"/>
    </source>
</evidence>
<dbReference type="PRINTS" id="PR00421">
    <property type="entry name" value="THIOREDOXIN"/>
</dbReference>
<dbReference type="GO" id="GO:0005783">
    <property type="term" value="C:endoplasmic reticulum"/>
    <property type="evidence" value="ECO:0007669"/>
    <property type="project" value="TreeGrafter"/>
</dbReference>
<dbReference type="GO" id="GO:0003756">
    <property type="term" value="F:protein disulfide isomerase activity"/>
    <property type="evidence" value="ECO:0007669"/>
    <property type="project" value="TreeGrafter"/>
</dbReference>
<dbReference type="GO" id="GO:0006457">
    <property type="term" value="P:protein folding"/>
    <property type="evidence" value="ECO:0007669"/>
    <property type="project" value="TreeGrafter"/>
</dbReference>
<evidence type="ECO:0000256" key="2">
    <source>
        <dbReference type="ARBA" id="ARBA00022729"/>
    </source>
</evidence>
<dbReference type="EMBL" id="SMMG02000013">
    <property type="protein sequence ID" value="KAA3453692.1"/>
    <property type="molecule type" value="Genomic_DNA"/>
</dbReference>
<protein>
    <submittedName>
        <fullName evidence="9">Protein disulfide-isomerase 5-2-like</fullName>
    </submittedName>
</protein>
<evidence type="ECO:0000256" key="5">
    <source>
        <dbReference type="SAM" id="MobiDB-lite"/>
    </source>
</evidence>
<keyword evidence="9" id="KW-0413">Isomerase</keyword>
<evidence type="ECO:0000313" key="10">
    <source>
        <dbReference type="Proteomes" id="UP000325315"/>
    </source>
</evidence>
<evidence type="ECO:0000256" key="4">
    <source>
        <dbReference type="ARBA" id="ARBA00023284"/>
    </source>
</evidence>
<evidence type="ECO:0000256" key="3">
    <source>
        <dbReference type="ARBA" id="ARBA00023157"/>
    </source>
</evidence>
<dbReference type="FunFam" id="3.40.30.10:FF:000107">
    <property type="entry name" value="Protein disulfide-isomerase 5-2"/>
    <property type="match status" value="1"/>
</dbReference>
<dbReference type="GO" id="GO:0034976">
    <property type="term" value="P:response to endoplasmic reticulum stress"/>
    <property type="evidence" value="ECO:0007669"/>
    <property type="project" value="TreeGrafter"/>
</dbReference>
<dbReference type="Gene3D" id="3.40.30.10">
    <property type="entry name" value="Glutaredoxin"/>
    <property type="match status" value="2"/>
</dbReference>
<feature type="region of interest" description="Disordered" evidence="5">
    <location>
        <begin position="425"/>
        <end position="462"/>
    </location>
</feature>
<name>A0A5B6UC24_9ROSI</name>